<gene>
    <name evidence="13 14" type="primary">lpxK</name>
    <name evidence="14" type="ORF">NCTC12221_00144</name>
</gene>
<proteinExistence type="inferred from homology"/>
<keyword evidence="5 13" id="KW-0444">Lipid biosynthesis</keyword>
<evidence type="ECO:0000256" key="10">
    <source>
        <dbReference type="ARBA" id="ARBA00022840"/>
    </source>
</evidence>
<evidence type="ECO:0000313" key="15">
    <source>
        <dbReference type="Proteomes" id="UP000255335"/>
    </source>
</evidence>
<evidence type="ECO:0000256" key="13">
    <source>
        <dbReference type="HAMAP-Rule" id="MF_00409"/>
    </source>
</evidence>
<comment type="catalytic activity">
    <reaction evidence="13">
        <text>a lipid A disaccharide + ATP = a lipid IVA + ADP + H(+)</text>
        <dbReference type="Rhea" id="RHEA:67840"/>
        <dbReference type="ChEBI" id="CHEBI:15378"/>
        <dbReference type="ChEBI" id="CHEBI:30616"/>
        <dbReference type="ChEBI" id="CHEBI:176343"/>
        <dbReference type="ChEBI" id="CHEBI:176425"/>
        <dbReference type="ChEBI" id="CHEBI:456216"/>
        <dbReference type="EC" id="2.7.1.130"/>
    </reaction>
</comment>
<name>A0A377JLP9_9HELI</name>
<dbReference type="PANTHER" id="PTHR42724">
    <property type="entry name" value="TETRAACYLDISACCHARIDE 4'-KINASE"/>
    <property type="match status" value="1"/>
</dbReference>
<feature type="binding site" evidence="13">
    <location>
        <begin position="56"/>
        <end position="63"/>
    </location>
    <ligand>
        <name>ATP</name>
        <dbReference type="ChEBI" id="CHEBI:30616"/>
    </ligand>
</feature>
<keyword evidence="10 13" id="KW-0067">ATP-binding</keyword>
<dbReference type="GO" id="GO:0009029">
    <property type="term" value="F:lipid-A 4'-kinase activity"/>
    <property type="evidence" value="ECO:0007669"/>
    <property type="project" value="UniProtKB-UniRule"/>
</dbReference>
<sequence>MRFIDSYFYNPNFTQKCLSITLLPISLLYAIGSIVRRRFSKFHDFHIPIVSVGNLIAGGSGKTPFIIEIAKDFQNACVISRGYKRSSKGLVVVSLNGEIQTSQEEAGDEPYLIARELKNASVIVSKNRIEAIHKAKELGAKVIFLDDGFRFRFKKLNIVLEPLLKPFFPFCLPSGIYREIRSAAKEADILVREGIEYEREVSIESPSKRMLLLTAIANPSRLDAFLPDSVVGKITLSDHSRFDINALQDSMKKHNATSLLVTSKDEVKLIDSGLDLSIMRLRLKIDSKVLGQIQGYVKSFETQTQVN</sequence>
<evidence type="ECO:0000313" key="14">
    <source>
        <dbReference type="EMBL" id="STP08731.1"/>
    </source>
</evidence>
<dbReference type="GO" id="GO:0005886">
    <property type="term" value="C:plasma membrane"/>
    <property type="evidence" value="ECO:0007669"/>
    <property type="project" value="TreeGrafter"/>
</dbReference>
<organism evidence="14 15">
    <name type="scientific">Helicobacter cinaedi</name>
    <dbReference type="NCBI Taxonomy" id="213"/>
    <lineage>
        <taxon>Bacteria</taxon>
        <taxon>Pseudomonadati</taxon>
        <taxon>Campylobacterota</taxon>
        <taxon>Epsilonproteobacteria</taxon>
        <taxon>Campylobacterales</taxon>
        <taxon>Helicobacteraceae</taxon>
        <taxon>Helicobacter</taxon>
    </lineage>
</organism>
<keyword evidence="9 13" id="KW-0418">Kinase</keyword>
<comment type="function">
    <text evidence="1 13">Transfers the gamma-phosphate of ATP to the 4'-position of a tetraacyldisaccharide 1-phosphate intermediate (termed DS-1-P) to form tetraacyldisaccharide 1,4'-bis-phosphate (lipid IVA).</text>
</comment>
<keyword evidence="8 13" id="KW-0547">Nucleotide-binding</keyword>
<evidence type="ECO:0000256" key="9">
    <source>
        <dbReference type="ARBA" id="ARBA00022777"/>
    </source>
</evidence>
<evidence type="ECO:0000256" key="5">
    <source>
        <dbReference type="ARBA" id="ARBA00022516"/>
    </source>
</evidence>
<dbReference type="EC" id="2.7.1.130" evidence="3 13"/>
<evidence type="ECO:0000256" key="4">
    <source>
        <dbReference type="ARBA" id="ARBA00016436"/>
    </source>
</evidence>
<evidence type="ECO:0000256" key="6">
    <source>
        <dbReference type="ARBA" id="ARBA00022556"/>
    </source>
</evidence>
<reference evidence="14 15" key="1">
    <citation type="submission" date="2018-06" db="EMBL/GenBank/DDBJ databases">
        <authorList>
            <consortium name="Pathogen Informatics"/>
            <person name="Doyle S."/>
        </authorList>
    </citation>
    <scope>NUCLEOTIDE SEQUENCE [LARGE SCALE GENOMIC DNA]</scope>
    <source>
        <strain evidence="14 15">NCTC12221</strain>
    </source>
</reference>
<dbReference type="RefSeq" id="WP_115025572.1">
    <property type="nucleotide sequence ID" value="NZ_UGHZ01000001.1"/>
</dbReference>
<comment type="similarity">
    <text evidence="13">Belongs to the LpxK family.</text>
</comment>
<dbReference type="GO" id="GO:0005524">
    <property type="term" value="F:ATP binding"/>
    <property type="evidence" value="ECO:0007669"/>
    <property type="project" value="UniProtKB-UniRule"/>
</dbReference>
<dbReference type="Pfam" id="PF02606">
    <property type="entry name" value="LpxK"/>
    <property type="match status" value="1"/>
</dbReference>
<evidence type="ECO:0000256" key="1">
    <source>
        <dbReference type="ARBA" id="ARBA00002274"/>
    </source>
</evidence>
<keyword evidence="11 13" id="KW-0443">Lipid metabolism</keyword>
<evidence type="ECO:0000256" key="11">
    <source>
        <dbReference type="ARBA" id="ARBA00023098"/>
    </source>
</evidence>
<evidence type="ECO:0000256" key="2">
    <source>
        <dbReference type="ARBA" id="ARBA00004870"/>
    </source>
</evidence>
<comment type="pathway">
    <text evidence="2 13">Glycolipid biosynthesis; lipid IV(A) biosynthesis; lipid IV(A) from (3R)-3-hydroxytetradecanoyl-[acyl-carrier-protein] and UDP-N-acetyl-alpha-D-glucosamine: step 6/6.</text>
</comment>
<evidence type="ECO:0000256" key="3">
    <source>
        <dbReference type="ARBA" id="ARBA00012071"/>
    </source>
</evidence>
<dbReference type="HAMAP" id="MF_00409">
    <property type="entry name" value="LpxK"/>
    <property type="match status" value="1"/>
</dbReference>
<dbReference type="EMBL" id="UGHZ01000001">
    <property type="protein sequence ID" value="STP08731.1"/>
    <property type="molecule type" value="Genomic_DNA"/>
</dbReference>
<dbReference type="Proteomes" id="UP000255335">
    <property type="component" value="Unassembled WGS sequence"/>
</dbReference>
<dbReference type="UniPathway" id="UPA00359">
    <property type="reaction ID" value="UER00482"/>
</dbReference>
<dbReference type="NCBIfam" id="TIGR00682">
    <property type="entry name" value="lpxK"/>
    <property type="match status" value="1"/>
</dbReference>
<protein>
    <recommendedName>
        <fullName evidence="4 13">Tetraacyldisaccharide 4'-kinase</fullName>
        <ecNumber evidence="3 13">2.7.1.130</ecNumber>
    </recommendedName>
    <alternativeName>
        <fullName evidence="12 13">Lipid A 4'-kinase</fullName>
    </alternativeName>
</protein>
<keyword evidence="7 13" id="KW-0808">Transferase</keyword>
<keyword evidence="6 13" id="KW-0441">Lipid A biosynthesis</keyword>
<dbReference type="NCBIfam" id="NF001892">
    <property type="entry name" value="PRK00652.1-5"/>
    <property type="match status" value="1"/>
</dbReference>
<accession>A0A377JLP9</accession>
<evidence type="ECO:0000256" key="8">
    <source>
        <dbReference type="ARBA" id="ARBA00022741"/>
    </source>
</evidence>
<evidence type="ECO:0000256" key="12">
    <source>
        <dbReference type="ARBA" id="ARBA00029757"/>
    </source>
</evidence>
<dbReference type="PANTHER" id="PTHR42724:SF1">
    <property type="entry name" value="TETRAACYLDISACCHARIDE 4'-KINASE, MITOCHONDRIAL-RELATED"/>
    <property type="match status" value="1"/>
</dbReference>
<dbReference type="GO" id="GO:0009245">
    <property type="term" value="P:lipid A biosynthetic process"/>
    <property type="evidence" value="ECO:0007669"/>
    <property type="project" value="UniProtKB-UniRule"/>
</dbReference>
<dbReference type="GO" id="GO:0009244">
    <property type="term" value="P:lipopolysaccharide core region biosynthetic process"/>
    <property type="evidence" value="ECO:0007669"/>
    <property type="project" value="TreeGrafter"/>
</dbReference>
<dbReference type="AlphaFoldDB" id="A0A377JLP9"/>
<evidence type="ECO:0000256" key="7">
    <source>
        <dbReference type="ARBA" id="ARBA00022679"/>
    </source>
</evidence>
<dbReference type="InterPro" id="IPR003758">
    <property type="entry name" value="LpxK"/>
</dbReference>